<feature type="transmembrane region" description="Helical" evidence="7">
    <location>
        <begin position="358"/>
        <end position="375"/>
    </location>
</feature>
<dbReference type="AlphaFoldDB" id="A0A7R9U519"/>
<evidence type="ECO:0000256" key="1">
    <source>
        <dbReference type="ARBA" id="ARBA00004141"/>
    </source>
</evidence>
<dbReference type="PANTHER" id="PTHR10778:SF13">
    <property type="entry name" value="ADENOSINE 3'-PHOSPHO 5'-PHOSPHOSULFATE TRANSPORTER 1"/>
    <property type="match status" value="1"/>
</dbReference>
<evidence type="ECO:0008006" key="9">
    <source>
        <dbReference type="Google" id="ProtNLM"/>
    </source>
</evidence>
<reference evidence="8" key="1">
    <citation type="submission" date="2021-01" db="EMBL/GenBank/DDBJ databases">
        <authorList>
            <person name="Corre E."/>
            <person name="Pelletier E."/>
            <person name="Niang G."/>
            <person name="Scheremetjew M."/>
            <person name="Finn R."/>
            <person name="Kale V."/>
            <person name="Holt S."/>
            <person name="Cochrane G."/>
            <person name="Meng A."/>
            <person name="Brown T."/>
            <person name="Cohen L."/>
        </authorList>
    </citation>
    <scope>NUCLEOTIDE SEQUENCE</scope>
    <source>
        <strain evidence="8">CCMP2078</strain>
    </source>
</reference>
<evidence type="ECO:0000256" key="5">
    <source>
        <dbReference type="ARBA" id="ARBA00023136"/>
    </source>
</evidence>
<feature type="transmembrane region" description="Helical" evidence="7">
    <location>
        <begin position="303"/>
        <end position="323"/>
    </location>
</feature>
<evidence type="ECO:0000256" key="6">
    <source>
        <dbReference type="SAM" id="MobiDB-lite"/>
    </source>
</evidence>
<evidence type="ECO:0000313" key="8">
    <source>
        <dbReference type="EMBL" id="CAD8254999.1"/>
    </source>
</evidence>
<feature type="region of interest" description="Disordered" evidence="6">
    <location>
        <begin position="1"/>
        <end position="34"/>
    </location>
</feature>
<feature type="compositionally biased region" description="Basic and acidic residues" evidence="6">
    <location>
        <begin position="1"/>
        <end position="15"/>
    </location>
</feature>
<name>A0A7R9U519_9STRA</name>
<feature type="transmembrane region" description="Helical" evidence="7">
    <location>
        <begin position="270"/>
        <end position="291"/>
    </location>
</feature>
<dbReference type="Pfam" id="PF08449">
    <property type="entry name" value="UAA"/>
    <property type="match status" value="1"/>
</dbReference>
<dbReference type="GO" id="GO:0000139">
    <property type="term" value="C:Golgi membrane"/>
    <property type="evidence" value="ECO:0007669"/>
    <property type="project" value="TreeGrafter"/>
</dbReference>
<dbReference type="InterPro" id="IPR013657">
    <property type="entry name" value="SCL35B1-4/HUT1"/>
</dbReference>
<evidence type="ECO:0000256" key="3">
    <source>
        <dbReference type="ARBA" id="ARBA00022692"/>
    </source>
</evidence>
<dbReference type="PANTHER" id="PTHR10778">
    <property type="entry name" value="SOLUTE CARRIER FAMILY 35 MEMBER B"/>
    <property type="match status" value="1"/>
</dbReference>
<evidence type="ECO:0000256" key="7">
    <source>
        <dbReference type="SAM" id="Phobius"/>
    </source>
</evidence>
<evidence type="ECO:0000256" key="4">
    <source>
        <dbReference type="ARBA" id="ARBA00022989"/>
    </source>
</evidence>
<keyword evidence="2" id="KW-0813">Transport</keyword>
<sequence>MQDEAREPMLDKDGKSALAEEAPPPVHATKALPSEESGGTTMLIFCFVGLQVAYVSWGIIQERMMTQPYSRTTADGDTEEGKFPSVIFLVAANRFLALMVAAVLMSRDHSGKPLIGKDSILDAGVENVSNDAMLIATRIQRFLQLFLPSSLSNVFSSFFQYKALVFVTFPTQVLFKANKIIPSMLMGKLLQGKSYPWRDYGEALVISGSVAAFMLSEKDPPEKEEDVGTASLAAFGVACLCLYLAFDAFTSQWQSRVFNKHAVTQYQMMFGVNCCSLLTTTSNLIVSQTFFECLSFINAYPTSMYHIMLFSIASSVGQLFIFYTIKRYGAVMFSIIMTTRQVLSMVVSYILFGHPISITGALAAAVVFSVLGVRIRRRSQKK</sequence>
<proteinExistence type="predicted"/>
<feature type="transmembrane region" description="Helical" evidence="7">
    <location>
        <begin position="42"/>
        <end position="60"/>
    </location>
</feature>
<protein>
    <recommendedName>
        <fullName evidence="9">Adenosine 3'-phospho 5'-phosphosulfate transporter 1</fullName>
    </recommendedName>
</protein>
<dbReference type="EMBL" id="HBEA01005859">
    <property type="protein sequence ID" value="CAD8254999.1"/>
    <property type="molecule type" value="Transcribed_RNA"/>
</dbReference>
<gene>
    <name evidence="8" type="ORF">PPYR1160_LOCUS4491</name>
</gene>
<feature type="transmembrane region" description="Helical" evidence="7">
    <location>
        <begin position="227"/>
        <end position="249"/>
    </location>
</feature>
<keyword evidence="5 7" id="KW-0472">Membrane</keyword>
<dbReference type="GO" id="GO:0046964">
    <property type="term" value="F:3'-phosphoadenosine 5'-phosphosulfate transmembrane transporter activity"/>
    <property type="evidence" value="ECO:0007669"/>
    <property type="project" value="TreeGrafter"/>
</dbReference>
<feature type="transmembrane region" description="Helical" evidence="7">
    <location>
        <begin position="330"/>
        <end position="352"/>
    </location>
</feature>
<accession>A0A7R9U519</accession>
<organism evidence="8">
    <name type="scientific">Pinguiococcus pyrenoidosus</name>
    <dbReference type="NCBI Taxonomy" id="172671"/>
    <lineage>
        <taxon>Eukaryota</taxon>
        <taxon>Sar</taxon>
        <taxon>Stramenopiles</taxon>
        <taxon>Ochrophyta</taxon>
        <taxon>Pinguiophyceae</taxon>
        <taxon>Pinguiochrysidales</taxon>
        <taxon>Pinguiochrysidaceae</taxon>
        <taxon>Pinguiococcus</taxon>
    </lineage>
</organism>
<feature type="transmembrane region" description="Helical" evidence="7">
    <location>
        <begin position="81"/>
        <end position="104"/>
    </location>
</feature>
<dbReference type="GO" id="GO:0005789">
    <property type="term" value="C:endoplasmic reticulum membrane"/>
    <property type="evidence" value="ECO:0007669"/>
    <property type="project" value="TreeGrafter"/>
</dbReference>
<keyword evidence="3 7" id="KW-0812">Transmembrane</keyword>
<keyword evidence="4 7" id="KW-1133">Transmembrane helix</keyword>
<comment type="subcellular location">
    <subcellularLocation>
        <location evidence="1">Membrane</location>
        <topology evidence="1">Multi-pass membrane protein</topology>
    </subcellularLocation>
</comment>
<evidence type="ECO:0000256" key="2">
    <source>
        <dbReference type="ARBA" id="ARBA00022448"/>
    </source>
</evidence>